<dbReference type="Pfam" id="PF00106">
    <property type="entry name" value="adh_short"/>
    <property type="match status" value="1"/>
</dbReference>
<dbReference type="GO" id="GO:0032787">
    <property type="term" value="P:monocarboxylic acid metabolic process"/>
    <property type="evidence" value="ECO:0007669"/>
    <property type="project" value="UniProtKB-ARBA"/>
</dbReference>
<evidence type="ECO:0000256" key="1">
    <source>
        <dbReference type="ARBA" id="ARBA00006484"/>
    </source>
</evidence>
<dbReference type="PRINTS" id="PR00080">
    <property type="entry name" value="SDRFAMILY"/>
</dbReference>
<keyword evidence="6" id="KW-1185">Reference proteome</keyword>
<organism evidence="5 6">
    <name type="scientific">Pseudonocardia petroleophila</name>
    <dbReference type="NCBI Taxonomy" id="37331"/>
    <lineage>
        <taxon>Bacteria</taxon>
        <taxon>Bacillati</taxon>
        <taxon>Actinomycetota</taxon>
        <taxon>Actinomycetes</taxon>
        <taxon>Pseudonocardiales</taxon>
        <taxon>Pseudonocardiaceae</taxon>
        <taxon>Pseudonocardia</taxon>
    </lineage>
</organism>
<dbReference type="InterPro" id="IPR057326">
    <property type="entry name" value="KR_dom"/>
</dbReference>
<evidence type="ECO:0000259" key="4">
    <source>
        <dbReference type="SMART" id="SM00822"/>
    </source>
</evidence>
<dbReference type="PRINTS" id="PR00081">
    <property type="entry name" value="GDHRDH"/>
</dbReference>
<dbReference type="InterPro" id="IPR020904">
    <property type="entry name" value="Sc_DH/Rdtase_CS"/>
</dbReference>
<dbReference type="PANTHER" id="PTHR42879:SF2">
    <property type="entry name" value="3-OXOACYL-[ACYL-CARRIER-PROTEIN] REDUCTASE FABG"/>
    <property type="match status" value="1"/>
</dbReference>
<feature type="domain" description="Ketoreductase" evidence="4">
    <location>
        <begin position="10"/>
        <end position="225"/>
    </location>
</feature>
<proteinExistence type="inferred from homology"/>
<reference evidence="5 6" key="1">
    <citation type="submission" date="2020-08" db="EMBL/GenBank/DDBJ databases">
        <authorList>
            <person name="Mo P."/>
        </authorList>
    </citation>
    <scope>NUCLEOTIDE SEQUENCE [LARGE SCALE GENOMIC DNA]</scope>
    <source>
        <strain evidence="5 6">CGMCC 4.1532</strain>
    </source>
</reference>
<dbReference type="Proteomes" id="UP000515728">
    <property type="component" value="Chromosome"/>
</dbReference>
<dbReference type="EMBL" id="CP060131">
    <property type="protein sequence ID" value="QNG50376.1"/>
    <property type="molecule type" value="Genomic_DNA"/>
</dbReference>
<sequence length="256" mass="26205">MAAGVRLDGRVVLVTGASRGLGRGYALDLARRGAAVALNARDEDALVALRAEIEAAGGRATVAAGDVGEPGVAEQVLRAAVALGPLDAVVNNAGVNRDRTVAKMSDEEWHSVITASLHGTFFVCRAAVRAWRATGRGGRIVNTASVAGIVGNVGQANYAAAKAGIIGFSLSLAREVAPSGITVNVVSPRAVTDMSESIPPERRRAFYELQSRTNTLGRPGTPEDVAPVIAFLCSAESAYLTGQTLTVTGTPGTSVG</sequence>
<evidence type="ECO:0000256" key="2">
    <source>
        <dbReference type="ARBA" id="ARBA00023002"/>
    </source>
</evidence>
<accession>A0A7G7MC65</accession>
<evidence type="ECO:0000313" key="6">
    <source>
        <dbReference type="Proteomes" id="UP000515728"/>
    </source>
</evidence>
<protein>
    <submittedName>
        <fullName evidence="5">SDR family oxidoreductase</fullName>
    </submittedName>
</protein>
<gene>
    <name evidence="5" type="ORF">H6H00_19285</name>
</gene>
<dbReference type="SUPFAM" id="SSF51735">
    <property type="entry name" value="NAD(P)-binding Rossmann-fold domains"/>
    <property type="match status" value="1"/>
</dbReference>
<evidence type="ECO:0000313" key="5">
    <source>
        <dbReference type="EMBL" id="QNG50376.1"/>
    </source>
</evidence>
<comment type="similarity">
    <text evidence="1 3">Belongs to the short-chain dehydrogenases/reductases (SDR) family.</text>
</comment>
<dbReference type="PROSITE" id="PS00061">
    <property type="entry name" value="ADH_SHORT"/>
    <property type="match status" value="1"/>
</dbReference>
<name>A0A7G7MC65_9PSEU</name>
<dbReference type="InterPro" id="IPR050259">
    <property type="entry name" value="SDR"/>
</dbReference>
<dbReference type="SMART" id="SM00822">
    <property type="entry name" value="PKS_KR"/>
    <property type="match status" value="1"/>
</dbReference>
<dbReference type="InterPro" id="IPR002347">
    <property type="entry name" value="SDR_fam"/>
</dbReference>
<dbReference type="GO" id="GO:0016491">
    <property type="term" value="F:oxidoreductase activity"/>
    <property type="evidence" value="ECO:0007669"/>
    <property type="project" value="UniProtKB-KW"/>
</dbReference>
<dbReference type="RefSeq" id="WP_185717138.1">
    <property type="nucleotide sequence ID" value="NZ_BAAAWI010000001.1"/>
</dbReference>
<keyword evidence="2" id="KW-0560">Oxidoreductase</keyword>
<dbReference type="FunFam" id="3.40.50.720:FF:000173">
    <property type="entry name" value="3-oxoacyl-[acyl-carrier protein] reductase"/>
    <property type="match status" value="1"/>
</dbReference>
<dbReference type="KEGG" id="ppel:H6H00_19285"/>
<dbReference type="InterPro" id="IPR036291">
    <property type="entry name" value="NAD(P)-bd_dom_sf"/>
</dbReference>
<dbReference type="AlphaFoldDB" id="A0A7G7MC65"/>
<evidence type="ECO:0000256" key="3">
    <source>
        <dbReference type="RuleBase" id="RU000363"/>
    </source>
</evidence>
<dbReference type="PANTHER" id="PTHR42879">
    <property type="entry name" value="3-OXOACYL-(ACYL-CARRIER-PROTEIN) REDUCTASE"/>
    <property type="match status" value="1"/>
</dbReference>
<dbReference type="Gene3D" id="3.40.50.720">
    <property type="entry name" value="NAD(P)-binding Rossmann-like Domain"/>
    <property type="match status" value="1"/>
</dbReference>